<evidence type="ECO:0000313" key="15">
    <source>
        <dbReference type="Proteomes" id="UP000239007"/>
    </source>
</evidence>
<keyword evidence="1 11" id="KW-0540">Nuclease</keyword>
<dbReference type="GO" id="GO:0005524">
    <property type="term" value="F:ATP binding"/>
    <property type="evidence" value="ECO:0007669"/>
    <property type="project" value="UniProtKB-UniRule"/>
</dbReference>
<dbReference type="PANTHER" id="PTHR43788:SF6">
    <property type="entry name" value="DNA HELICASE B"/>
    <property type="match status" value="1"/>
</dbReference>
<keyword evidence="9 11" id="KW-0234">DNA repair</keyword>
<comment type="similarity">
    <text evidence="11">Belongs to the RecD family.</text>
</comment>
<evidence type="ECO:0000256" key="1">
    <source>
        <dbReference type="ARBA" id="ARBA00022722"/>
    </source>
</evidence>
<sequence>MTDNNNTNTSSQSQVAATSTTKKVKQWFADTSIFVQGLDFVQGKAKTIDLSDLASDSGNSTLIDTNSDTNSNKTGNHLGNRELPETLQWLLLLKQHQVIQSMDYHFACFMYGELVIISESGAQTHAALTRAEINLILLLSAKLSYDMSLQDSCLNLELINLAQPFGWLAPELQSHSLTQNVLAQCAVTNTDMQDILLRSGLVEDQSGLIESKSALAKEPQHTEPQHIELLHDETPLVLFQQCLYMRRYFNYEHSVVKFISQNPSLNISTNVTAKSQLYWFDALSNEQVESTVAELFPQSQQLDTTSNEIDWQKQAVINSITKSFSVISGGPGTGKTTTVVKLLAALVQLYKPHDSKSGLNIQLTAPTGKAAQRLAESISNSLTNIDVDQETKRSIPNKAVTIHRLLKPQGLNDFAYNENNKLFLDVLIVDEASMVDLSLMSKLLSAVPAHAQVILLGDKQQLSSVETGNVLSELCRPETQSLNLVVELKKSYRFNAAGLIGRLATEINLGNSHKVISLLSEHANTDTQKLAASELNWIKPELDNYHLLIEHSFKHQLALIEKAKAFSDLQTDIKTDSGQAQNIATKSRGVLNELFNHLQQFQILTCVKDGEHGIEGINRHIKTRLASRRLVNQYEQHYHCRPIMISENAYHLGLYNGDIGLQLIDGITKQLMTYFIQADGEVLTVACQRLPKHETVYAMTVHKSQGSEFSHVALVLPEPNQNNKILSKEILYTGLTRAKKQFTLFGQAQEIQQAVNKATVRQSGLSLMLKANLK</sequence>
<evidence type="ECO:0000256" key="9">
    <source>
        <dbReference type="ARBA" id="ARBA00023204"/>
    </source>
</evidence>
<dbReference type="Proteomes" id="UP000239007">
    <property type="component" value="Unassembled WGS sequence"/>
</dbReference>
<keyword evidence="8 11" id="KW-0238">DNA-binding</keyword>
<keyword evidence="10 11" id="KW-0413">Isomerase</keyword>
<protein>
    <recommendedName>
        <fullName evidence="11">RecBCD enzyme subunit RecD</fullName>
        <ecNumber evidence="11">5.6.2.3</ecNumber>
    </recommendedName>
    <alternativeName>
        <fullName evidence="11">DNA 5'-3' helicase subunit RecD</fullName>
    </alternativeName>
    <alternativeName>
        <fullName evidence="11">Exonuclease V subunit RecD</fullName>
        <shortName evidence="11">ExoV subunit RecD</shortName>
    </alternativeName>
    <alternativeName>
        <fullName evidence="11">Helicase/nuclease RecBCD subunit RecD</fullName>
    </alternativeName>
</protein>
<dbReference type="Pfam" id="PF21185">
    <property type="entry name" value="RecD_N"/>
    <property type="match status" value="1"/>
</dbReference>
<organism evidence="14 15">
    <name type="scientific">Psychrosphaera saromensis</name>
    <dbReference type="NCBI Taxonomy" id="716813"/>
    <lineage>
        <taxon>Bacteria</taxon>
        <taxon>Pseudomonadati</taxon>
        <taxon>Pseudomonadota</taxon>
        <taxon>Gammaproteobacteria</taxon>
        <taxon>Alteromonadales</taxon>
        <taxon>Pseudoalteromonadaceae</taxon>
        <taxon>Psychrosphaera</taxon>
    </lineage>
</organism>
<keyword evidence="15" id="KW-1185">Reference proteome</keyword>
<dbReference type="Pfam" id="PF13245">
    <property type="entry name" value="AAA_19"/>
    <property type="match status" value="1"/>
</dbReference>
<feature type="domain" description="RecBCD enzyme subunit RecD N-terminal" evidence="13">
    <location>
        <begin position="95"/>
        <end position="206"/>
    </location>
</feature>
<dbReference type="InterPro" id="IPR050534">
    <property type="entry name" value="Coronavir_polyprotein_1ab"/>
</dbReference>
<dbReference type="InterPro" id="IPR006344">
    <property type="entry name" value="RecD"/>
</dbReference>
<evidence type="ECO:0000313" key="14">
    <source>
        <dbReference type="EMBL" id="PQJ54331.1"/>
    </source>
</evidence>
<dbReference type="Pfam" id="PF13538">
    <property type="entry name" value="UvrD_C_2"/>
    <property type="match status" value="1"/>
</dbReference>
<name>A0A2S7UYJ3_9GAMM</name>
<reference evidence="14 15" key="1">
    <citation type="submission" date="2016-12" db="EMBL/GenBank/DDBJ databases">
        <title>Diversity of luminous bacteria.</title>
        <authorList>
            <person name="Yoshizawa S."/>
            <person name="Kogure K."/>
        </authorList>
    </citation>
    <scope>NUCLEOTIDE SEQUENCE [LARGE SCALE GENOMIC DNA]</scope>
    <source>
        <strain evidence="14 15">SA4-48</strain>
    </source>
</reference>
<evidence type="ECO:0000256" key="6">
    <source>
        <dbReference type="ARBA" id="ARBA00022839"/>
    </source>
</evidence>
<keyword evidence="7 11" id="KW-0067">ATP-binding</keyword>
<dbReference type="EC" id="5.6.2.3" evidence="11"/>
<evidence type="ECO:0000256" key="4">
    <source>
        <dbReference type="ARBA" id="ARBA00022801"/>
    </source>
</evidence>
<keyword evidence="4 11" id="KW-0378">Hydrolase</keyword>
<evidence type="ECO:0000256" key="5">
    <source>
        <dbReference type="ARBA" id="ARBA00022806"/>
    </source>
</evidence>
<evidence type="ECO:0000256" key="8">
    <source>
        <dbReference type="ARBA" id="ARBA00023125"/>
    </source>
</evidence>
<dbReference type="Gene3D" id="3.40.50.300">
    <property type="entry name" value="P-loop containing nucleotide triphosphate hydrolases"/>
    <property type="match status" value="3"/>
</dbReference>
<dbReference type="NCBIfam" id="TIGR01447">
    <property type="entry name" value="recD"/>
    <property type="match status" value="1"/>
</dbReference>
<dbReference type="GO" id="GO:0008854">
    <property type="term" value="F:exodeoxyribonuclease V activity"/>
    <property type="evidence" value="ECO:0007669"/>
    <property type="project" value="InterPro"/>
</dbReference>
<keyword evidence="6 11" id="KW-0269">Exonuclease</keyword>
<feature type="domain" description="UvrD-like helicase C-terminal" evidence="12">
    <location>
        <begin position="696"/>
        <end position="742"/>
    </location>
</feature>
<dbReference type="CDD" id="cd17933">
    <property type="entry name" value="DEXSc_RecD-like"/>
    <property type="match status" value="1"/>
</dbReference>
<comment type="function">
    <text evidence="11">A helicase/nuclease that prepares dsDNA breaks (DSB) for recombinational DNA repair. Binds to DSBs and unwinds DNA via a highly rapid and processive ATP-dependent bidirectional helicase activity. Unwinds dsDNA until it encounters a Chi (crossover hotspot instigator) sequence from the 3' direction. Cuts ssDNA a few nucleotides 3' to the Chi site. The properties and activities of the enzyme are changed at Chi. The Chi-altered holoenzyme produces a long 3'-ssDNA overhang and facilitates RecA-binding to the ssDNA for homologous DNA recombination and repair. Holoenzyme degrades any linearized DNA that is unable to undergo homologous recombination. In the holoenzyme this subunit has ssDNA-dependent ATPase and 5'-3' helicase activity. When added to pre-assembled RecBC greatly stimulates nuclease activity and augments holoenzyme processivity. Negatively regulates the RecA-loading ability of RecBCD.</text>
</comment>
<dbReference type="RefSeq" id="WP_181135896.1">
    <property type="nucleotide sequence ID" value="NZ_BMYG01000006.1"/>
</dbReference>
<comment type="caution">
    <text evidence="14">The sequence shown here is derived from an EMBL/GenBank/DDBJ whole genome shotgun (WGS) entry which is preliminary data.</text>
</comment>
<evidence type="ECO:0000256" key="10">
    <source>
        <dbReference type="ARBA" id="ARBA00023235"/>
    </source>
</evidence>
<keyword evidence="2 11" id="KW-0547">Nucleotide-binding</keyword>
<dbReference type="InterPro" id="IPR041851">
    <property type="entry name" value="RecD_N_sf"/>
</dbReference>
<evidence type="ECO:0000259" key="13">
    <source>
        <dbReference type="Pfam" id="PF21185"/>
    </source>
</evidence>
<dbReference type="InterPro" id="IPR049550">
    <property type="entry name" value="RecD_N"/>
</dbReference>
<comment type="miscellaneous">
    <text evidence="11">In the RecBCD complex, RecB has a slow 3'-5' helicase, an exonuclease activity and loads RecA onto ssDNA, RecD has a fast 5'-3' helicase activity, while RecC stimulates the ATPase and processivity of the RecB helicase and contributes to recognition of the Chi site.</text>
</comment>
<dbReference type="InterPro" id="IPR027785">
    <property type="entry name" value="UvrD-like_helicase_C"/>
</dbReference>
<dbReference type="EMBL" id="MSCH01000003">
    <property type="protein sequence ID" value="PQJ54331.1"/>
    <property type="molecule type" value="Genomic_DNA"/>
</dbReference>
<dbReference type="GO" id="GO:0016887">
    <property type="term" value="F:ATP hydrolysis activity"/>
    <property type="evidence" value="ECO:0007669"/>
    <property type="project" value="RHEA"/>
</dbReference>
<keyword evidence="3 11" id="KW-0227">DNA damage</keyword>
<gene>
    <name evidence="11" type="primary">recD</name>
    <name evidence="14" type="ORF">BTO11_12145</name>
</gene>
<dbReference type="AlphaFoldDB" id="A0A2S7UYJ3"/>
<evidence type="ECO:0000256" key="7">
    <source>
        <dbReference type="ARBA" id="ARBA00022840"/>
    </source>
</evidence>
<dbReference type="CDD" id="cd18809">
    <property type="entry name" value="SF1_C_RecD"/>
    <property type="match status" value="1"/>
</dbReference>
<dbReference type="GO" id="GO:0000724">
    <property type="term" value="P:double-strand break repair via homologous recombination"/>
    <property type="evidence" value="ECO:0007669"/>
    <property type="project" value="UniProtKB-UniRule"/>
</dbReference>
<dbReference type="HAMAP" id="MF_01487">
    <property type="entry name" value="RecD"/>
    <property type="match status" value="1"/>
</dbReference>
<dbReference type="GO" id="GO:0017116">
    <property type="term" value="F:single-stranded DNA helicase activity"/>
    <property type="evidence" value="ECO:0007669"/>
    <property type="project" value="TreeGrafter"/>
</dbReference>
<dbReference type="GO" id="GO:0003677">
    <property type="term" value="F:DNA binding"/>
    <property type="evidence" value="ECO:0007669"/>
    <property type="project" value="UniProtKB-UniRule"/>
</dbReference>
<dbReference type="SUPFAM" id="SSF52540">
    <property type="entry name" value="P-loop containing nucleoside triphosphate hydrolases"/>
    <property type="match status" value="1"/>
</dbReference>
<evidence type="ECO:0000259" key="12">
    <source>
        <dbReference type="Pfam" id="PF13538"/>
    </source>
</evidence>
<dbReference type="InterPro" id="IPR027417">
    <property type="entry name" value="P-loop_NTPase"/>
</dbReference>
<evidence type="ECO:0000256" key="11">
    <source>
        <dbReference type="HAMAP-Rule" id="MF_01487"/>
    </source>
</evidence>
<evidence type="ECO:0000256" key="3">
    <source>
        <dbReference type="ARBA" id="ARBA00022763"/>
    </source>
</evidence>
<comment type="catalytic activity">
    <reaction evidence="11">
        <text>ATP + H2O = ADP + phosphate + H(+)</text>
        <dbReference type="Rhea" id="RHEA:13065"/>
        <dbReference type="ChEBI" id="CHEBI:15377"/>
        <dbReference type="ChEBI" id="CHEBI:15378"/>
        <dbReference type="ChEBI" id="CHEBI:30616"/>
        <dbReference type="ChEBI" id="CHEBI:43474"/>
        <dbReference type="ChEBI" id="CHEBI:456216"/>
        <dbReference type="EC" id="5.6.2.3"/>
    </reaction>
</comment>
<evidence type="ECO:0000256" key="2">
    <source>
        <dbReference type="ARBA" id="ARBA00022741"/>
    </source>
</evidence>
<comment type="subunit">
    <text evidence="11">Heterotrimer of RecB, RecC and RecD. All subunits contribute to DNA-binding.</text>
</comment>
<accession>A0A2S7UYJ3</accession>
<dbReference type="GO" id="GO:0009338">
    <property type="term" value="C:exodeoxyribonuclease V complex"/>
    <property type="evidence" value="ECO:0007669"/>
    <property type="project" value="InterPro"/>
</dbReference>
<dbReference type="GO" id="GO:0043139">
    <property type="term" value="F:5'-3' DNA helicase activity"/>
    <property type="evidence" value="ECO:0007669"/>
    <property type="project" value="UniProtKB-UniRule"/>
</dbReference>
<feature type="binding site" evidence="11">
    <location>
        <begin position="329"/>
        <end position="336"/>
    </location>
    <ligand>
        <name>ATP</name>
        <dbReference type="ChEBI" id="CHEBI:30616"/>
    </ligand>
</feature>
<dbReference type="PANTHER" id="PTHR43788">
    <property type="entry name" value="DNA2/NAM7 HELICASE FAMILY MEMBER"/>
    <property type="match status" value="1"/>
</dbReference>
<dbReference type="Gene3D" id="1.10.10.1020">
    <property type="entry name" value="RecBCD complex, subunit RecD, N-terminal domain"/>
    <property type="match status" value="1"/>
</dbReference>
<keyword evidence="5 11" id="KW-0347">Helicase</keyword>
<proteinExistence type="inferred from homology"/>